<sequence length="261" mass="27665">MNTGAPLLSVDNVSMHFGGLKAVDGVSLTVAAQQVVGLIGPNGSGKSTLINVISRIYDPTGGTVKLDDKEIAGVAVHEIAALGITRTFQNVRLFPTMTVRDNLRMGTTSATRAGFVTSGLALPAARREEKAVDQQVEDVAVLLGLEAQLDRVAGDLPYGLQKLTELGRALISNPKLILLDEPVAGMNSSEKQALVAALRRVRAARPVAFLLVEHDMAFVMSLTEYLYVLNFGKLIAQGSPEHVRADPGVIEAYLGVGHAES</sequence>
<dbReference type="OrthoDB" id="9781337at2"/>
<geneLocation type="plasmid" evidence="6 7">
    <name>unnamed2</name>
</geneLocation>
<dbReference type="EMBL" id="CP027671">
    <property type="protein sequence ID" value="AVO43513.1"/>
    <property type="molecule type" value="Genomic_DNA"/>
</dbReference>
<dbReference type="GO" id="GO:0005886">
    <property type="term" value="C:plasma membrane"/>
    <property type="evidence" value="ECO:0007669"/>
    <property type="project" value="TreeGrafter"/>
</dbReference>
<name>A0A2S0N6C9_9BURK</name>
<dbReference type="Gene3D" id="3.40.50.300">
    <property type="entry name" value="P-loop containing nucleotide triphosphate hydrolases"/>
    <property type="match status" value="1"/>
</dbReference>
<keyword evidence="1" id="KW-0813">Transport</keyword>
<dbReference type="PROSITE" id="PS50893">
    <property type="entry name" value="ABC_TRANSPORTER_2"/>
    <property type="match status" value="1"/>
</dbReference>
<evidence type="ECO:0000256" key="1">
    <source>
        <dbReference type="ARBA" id="ARBA00022448"/>
    </source>
</evidence>
<dbReference type="FunFam" id="3.40.50.300:FF:000421">
    <property type="entry name" value="Branched-chain amino acid ABC transporter ATP-binding protein"/>
    <property type="match status" value="1"/>
</dbReference>
<dbReference type="Proteomes" id="UP000239326">
    <property type="component" value="Plasmid unnamed2"/>
</dbReference>
<accession>A0A2S0N6C9</accession>
<dbReference type="InterPro" id="IPR003439">
    <property type="entry name" value="ABC_transporter-like_ATP-bd"/>
</dbReference>
<evidence type="ECO:0000256" key="4">
    <source>
        <dbReference type="ARBA" id="ARBA00022840"/>
    </source>
</evidence>
<evidence type="ECO:0000256" key="2">
    <source>
        <dbReference type="ARBA" id="ARBA00022475"/>
    </source>
</evidence>
<dbReference type="SUPFAM" id="SSF52540">
    <property type="entry name" value="P-loop containing nucleoside triphosphate hydrolases"/>
    <property type="match status" value="1"/>
</dbReference>
<keyword evidence="3" id="KW-0547">Nucleotide-binding</keyword>
<dbReference type="Pfam" id="PF12399">
    <property type="entry name" value="BCA_ABC_TP_C"/>
    <property type="match status" value="1"/>
</dbReference>
<protein>
    <submittedName>
        <fullName evidence="6">ABC transporter ATP-binding protein</fullName>
    </submittedName>
</protein>
<dbReference type="InterPro" id="IPR051120">
    <property type="entry name" value="ABC_AA/LPS_Transport"/>
</dbReference>
<evidence type="ECO:0000313" key="7">
    <source>
        <dbReference type="Proteomes" id="UP000239326"/>
    </source>
</evidence>
<dbReference type="KEGG" id="simp:C6571_18910"/>
<dbReference type="CDD" id="cd03219">
    <property type="entry name" value="ABC_Mj1267_LivG_branched"/>
    <property type="match status" value="1"/>
</dbReference>
<dbReference type="Pfam" id="PF00005">
    <property type="entry name" value="ABC_tran"/>
    <property type="match status" value="1"/>
</dbReference>
<keyword evidence="7" id="KW-1185">Reference proteome</keyword>
<evidence type="ECO:0000313" key="6">
    <source>
        <dbReference type="EMBL" id="AVO43513.1"/>
    </source>
</evidence>
<dbReference type="InterPro" id="IPR032823">
    <property type="entry name" value="BCA_ABC_TP_C"/>
</dbReference>
<evidence type="ECO:0000259" key="5">
    <source>
        <dbReference type="PROSITE" id="PS50893"/>
    </source>
</evidence>
<gene>
    <name evidence="6" type="ORF">C6571_18910</name>
</gene>
<feature type="domain" description="ABC transporter" evidence="5">
    <location>
        <begin position="8"/>
        <end position="256"/>
    </location>
</feature>
<dbReference type="InterPro" id="IPR003593">
    <property type="entry name" value="AAA+_ATPase"/>
</dbReference>
<dbReference type="SMART" id="SM00382">
    <property type="entry name" value="AAA"/>
    <property type="match status" value="1"/>
</dbReference>
<keyword evidence="2" id="KW-1003">Cell membrane</keyword>
<proteinExistence type="predicted"/>
<keyword evidence="2" id="KW-0472">Membrane</keyword>
<dbReference type="GO" id="GO:0005524">
    <property type="term" value="F:ATP binding"/>
    <property type="evidence" value="ECO:0007669"/>
    <property type="project" value="UniProtKB-KW"/>
</dbReference>
<dbReference type="GO" id="GO:0016887">
    <property type="term" value="F:ATP hydrolysis activity"/>
    <property type="evidence" value="ECO:0007669"/>
    <property type="project" value="InterPro"/>
</dbReference>
<dbReference type="RefSeq" id="WP_106448455.1">
    <property type="nucleotide sequence ID" value="NZ_CP027671.1"/>
</dbReference>
<organism evidence="6 7">
    <name type="scientific">Simplicispira suum</name>
    <dbReference type="NCBI Taxonomy" id="2109915"/>
    <lineage>
        <taxon>Bacteria</taxon>
        <taxon>Pseudomonadati</taxon>
        <taxon>Pseudomonadota</taxon>
        <taxon>Betaproteobacteria</taxon>
        <taxon>Burkholderiales</taxon>
        <taxon>Comamonadaceae</taxon>
        <taxon>Simplicispira</taxon>
    </lineage>
</organism>
<reference evidence="6 7" key="1">
    <citation type="submission" date="2018-03" db="EMBL/GenBank/DDBJ databases">
        <title>Genome sequencing of Simplicispira sp.</title>
        <authorList>
            <person name="Kim S.-J."/>
            <person name="Heo J."/>
            <person name="Kwon S.-W."/>
        </authorList>
    </citation>
    <scope>NUCLEOTIDE SEQUENCE [LARGE SCALE GENOMIC DNA]</scope>
    <source>
        <strain evidence="6 7">SC1-8</strain>
        <plasmid evidence="6 7">unnamed2</plasmid>
    </source>
</reference>
<dbReference type="PANTHER" id="PTHR45772">
    <property type="entry name" value="CONSERVED COMPONENT OF ABC TRANSPORTER FOR NATURAL AMINO ACIDS-RELATED"/>
    <property type="match status" value="1"/>
</dbReference>
<keyword evidence="4 6" id="KW-0067">ATP-binding</keyword>
<dbReference type="InterPro" id="IPR027417">
    <property type="entry name" value="P-loop_NTPase"/>
</dbReference>
<evidence type="ECO:0000256" key="3">
    <source>
        <dbReference type="ARBA" id="ARBA00022741"/>
    </source>
</evidence>
<keyword evidence="6" id="KW-0614">Plasmid</keyword>
<dbReference type="AlphaFoldDB" id="A0A2S0N6C9"/>